<sequence length="578" mass="62133">MPSDATARALAAVGVRHPGGDPAAQREQAGHWLTLGDHFTEQAGQVSAGSATPHWQAPSAAGFQQHTLNLANNLQGTAAVAQSVGNAQGHTAAGHDMVLRILRELGIQIAISIGFMALASVLPHLAAAAMAELTLLAETAGRAVQILVSVLRALARFMTRARLWLERLAKQTWRTERFSINWGRPLVDGSRDFVTDIVTNVTSSKILNEPIDPAKVFTSAAVSFAGGGLFGGLEGSGVKKVVDGGGNIRRGTDGLPEFKTFSDQVKTELKKIGPRPRPRPDGGPVVPLPAAAAARQRAARAEAAARAAGLLDPVAARRALGQAGNARRAQRQAVAARRDAQLEFDQAEAAFDRIDEFVRRGWMPQEAGYDSAQRLVNADTALARARTGVDTADAALGQARRGEGIVENLDNARDALRQVSPVRRFQEHWRHNMWNEGVPTGYEEVIAGGRRVLRPNAWEPTNLAGFGAQPLKGFSSPKPWQEWLIYDGTKDFMKSFVNDTVKNAIDFGQHGGDPNLIWKKALLSGAFAGGRGVFNGFGANVYYPKVGLEEQFWKIGTKGLDVTIRNGYVEPLIDPSDK</sequence>
<protein>
    <submittedName>
        <fullName evidence="2">Uncharacterized protein</fullName>
    </submittedName>
</protein>
<reference evidence="2 3" key="1">
    <citation type="submission" date="2019-08" db="EMBL/GenBank/DDBJ databases">
        <title>Actinomadura sp. nov. CYP1-5 isolated from mountain soil.</title>
        <authorList>
            <person name="Songsumanus A."/>
            <person name="Kuncharoen N."/>
            <person name="Kudo T."/>
            <person name="Yuki M."/>
            <person name="Igarashi Y."/>
            <person name="Tanasupawat S."/>
        </authorList>
    </citation>
    <scope>NUCLEOTIDE SEQUENCE [LARGE SCALE GENOMIC DNA]</scope>
    <source>
        <strain evidence="2 3">GKU157</strain>
    </source>
</reference>
<evidence type="ECO:0000313" key="2">
    <source>
        <dbReference type="EMBL" id="TYC11206.1"/>
    </source>
</evidence>
<proteinExistence type="predicted"/>
<name>A0A5D0U0M4_9ACTN</name>
<keyword evidence="3" id="KW-1185">Reference proteome</keyword>
<dbReference type="OrthoDB" id="3652338at2"/>
<keyword evidence="1" id="KW-0472">Membrane</keyword>
<dbReference type="EMBL" id="VSFF01000011">
    <property type="protein sequence ID" value="TYC11206.1"/>
    <property type="molecule type" value="Genomic_DNA"/>
</dbReference>
<dbReference type="AlphaFoldDB" id="A0A5D0U0M4"/>
<organism evidence="2 3">
    <name type="scientific">Actinomadura syzygii</name>
    <dbReference type="NCBI Taxonomy" id="1427538"/>
    <lineage>
        <taxon>Bacteria</taxon>
        <taxon>Bacillati</taxon>
        <taxon>Actinomycetota</taxon>
        <taxon>Actinomycetes</taxon>
        <taxon>Streptosporangiales</taxon>
        <taxon>Thermomonosporaceae</taxon>
        <taxon>Actinomadura</taxon>
    </lineage>
</organism>
<keyword evidence="1" id="KW-0812">Transmembrane</keyword>
<feature type="transmembrane region" description="Helical" evidence="1">
    <location>
        <begin position="105"/>
        <end position="127"/>
    </location>
</feature>
<evidence type="ECO:0000256" key="1">
    <source>
        <dbReference type="SAM" id="Phobius"/>
    </source>
</evidence>
<gene>
    <name evidence="2" type="ORF">FXF65_30155</name>
</gene>
<accession>A0A5D0U0M4</accession>
<dbReference type="Proteomes" id="UP000322634">
    <property type="component" value="Unassembled WGS sequence"/>
</dbReference>
<evidence type="ECO:0000313" key="3">
    <source>
        <dbReference type="Proteomes" id="UP000322634"/>
    </source>
</evidence>
<keyword evidence="1" id="KW-1133">Transmembrane helix</keyword>
<dbReference type="RefSeq" id="WP_148353414.1">
    <property type="nucleotide sequence ID" value="NZ_VSFF01000011.1"/>
</dbReference>
<comment type="caution">
    <text evidence="2">The sequence shown here is derived from an EMBL/GenBank/DDBJ whole genome shotgun (WGS) entry which is preliminary data.</text>
</comment>